<dbReference type="EMBL" id="FOZK01000002">
    <property type="protein sequence ID" value="SFR97265.1"/>
    <property type="molecule type" value="Genomic_DNA"/>
</dbReference>
<protein>
    <submittedName>
        <fullName evidence="1">Uncharacterized protein</fullName>
    </submittedName>
</protein>
<keyword evidence="2" id="KW-1185">Reference proteome</keyword>
<proteinExistence type="predicted"/>
<gene>
    <name evidence="1" type="ORF">SAMN05216559_1820</name>
</gene>
<dbReference type="AlphaFoldDB" id="A0A1I6L1D8"/>
<reference evidence="1 2" key="1">
    <citation type="submission" date="2016-10" db="EMBL/GenBank/DDBJ databases">
        <authorList>
            <person name="de Groot N.N."/>
        </authorList>
    </citation>
    <scope>NUCLEOTIDE SEQUENCE [LARGE SCALE GENOMIC DNA]</scope>
    <source>
        <strain evidence="1 2">CGMCC 1.10457</strain>
    </source>
</reference>
<accession>A0A1I6L1D8</accession>
<dbReference type="Proteomes" id="UP000199062">
    <property type="component" value="Unassembled WGS sequence"/>
</dbReference>
<organism evidence="1 2">
    <name type="scientific">Halomicrobium zhouii</name>
    <dbReference type="NCBI Taxonomy" id="767519"/>
    <lineage>
        <taxon>Archaea</taxon>
        <taxon>Methanobacteriati</taxon>
        <taxon>Methanobacteriota</taxon>
        <taxon>Stenosarchaea group</taxon>
        <taxon>Halobacteria</taxon>
        <taxon>Halobacteriales</taxon>
        <taxon>Haloarculaceae</taxon>
        <taxon>Halomicrobium</taxon>
    </lineage>
</organism>
<name>A0A1I6L1D8_9EURY</name>
<sequence length="86" mass="9577">MVIEETLSVVQEDGAETVACSWDRDGEEPVIEARHANDGDWQQFDLAETDEETVLIQAIVRPEAGVSFIVTGEDDDYFVDVCAQEE</sequence>
<evidence type="ECO:0000313" key="2">
    <source>
        <dbReference type="Proteomes" id="UP000199062"/>
    </source>
</evidence>
<evidence type="ECO:0000313" key="1">
    <source>
        <dbReference type="EMBL" id="SFR97265.1"/>
    </source>
</evidence>